<dbReference type="Proteomes" id="UP000481043">
    <property type="component" value="Unassembled WGS sequence"/>
</dbReference>
<name>A0A6M0Q707_9BACI</name>
<keyword evidence="3" id="KW-0472">Membrane</keyword>
<dbReference type="PIRSF" id="PIRSF002854">
    <property type="entry name" value="MetQ"/>
    <property type="match status" value="1"/>
</dbReference>
<dbReference type="Gene3D" id="3.40.190.10">
    <property type="entry name" value="Periplasmic binding protein-like II"/>
    <property type="match status" value="2"/>
</dbReference>
<sequence length="292" mass="31826">MKKILSLLLLALLLTLAACGTGGQNEEEATQGADTTEENTEATENTEAKKLVVGASNVPHAVILEQAKPILAEQGIELDIIPFQDYVLPNKALADEEIDANYFQHIPYLELQMSENDNYDFVNAGGIHIEPIGVYSKKHKSLEDLPEGATIIMSNAVADHGRILTMLQDKGLIKLKEGIDTTAATVDDIVENPKNIEFQADVEAGLLPQVYNNDEGDAVLINTNYAIDAGLNPLEDSIAIEGPESPYVNIITVRSGDETREEVKALVEVLRSEEIQNFIKEEYKGAVVPVSE</sequence>
<proteinExistence type="inferred from homology"/>
<feature type="compositionally biased region" description="Acidic residues" evidence="8">
    <location>
        <begin position="25"/>
        <end position="41"/>
    </location>
</feature>
<comment type="subcellular location">
    <subcellularLocation>
        <location evidence="1">Membrane</location>
        <topology evidence="1">Lipid-anchor</topology>
    </subcellularLocation>
</comment>
<dbReference type="RefSeq" id="WP_163179589.1">
    <property type="nucleotide sequence ID" value="NZ_JAAIWM010000003.1"/>
</dbReference>
<gene>
    <name evidence="10" type="ORF">G4D63_10335</name>
</gene>
<dbReference type="GO" id="GO:0016020">
    <property type="term" value="C:membrane"/>
    <property type="evidence" value="ECO:0007669"/>
    <property type="project" value="UniProtKB-SubCell"/>
</dbReference>
<keyword evidence="2 9" id="KW-0732">Signal</keyword>
<evidence type="ECO:0000256" key="8">
    <source>
        <dbReference type="SAM" id="MobiDB-lite"/>
    </source>
</evidence>
<accession>A0A6M0Q707</accession>
<reference evidence="10 11" key="1">
    <citation type="submission" date="2020-02" db="EMBL/GenBank/DDBJ databases">
        <title>Bacillus aquiflavi sp. nov., isolated from yellow water of strong flavor Chinese baijiu in Yibin region of China.</title>
        <authorList>
            <person name="Xie J."/>
        </authorList>
    </citation>
    <scope>NUCLEOTIDE SEQUENCE [LARGE SCALE GENOMIC DNA]</scope>
    <source>
        <strain evidence="10 11">SA4</strain>
    </source>
</reference>
<evidence type="ECO:0000256" key="4">
    <source>
        <dbReference type="ARBA" id="ARBA00023139"/>
    </source>
</evidence>
<evidence type="ECO:0000256" key="9">
    <source>
        <dbReference type="SAM" id="SignalP"/>
    </source>
</evidence>
<dbReference type="EMBL" id="JAAIWM010000003">
    <property type="protein sequence ID" value="NEY72122.1"/>
    <property type="molecule type" value="Genomic_DNA"/>
</dbReference>
<evidence type="ECO:0000256" key="2">
    <source>
        <dbReference type="ARBA" id="ARBA00022729"/>
    </source>
</evidence>
<evidence type="ECO:0000256" key="1">
    <source>
        <dbReference type="ARBA" id="ARBA00004635"/>
    </source>
</evidence>
<feature type="chain" id="PRO_5039708845" description="Lipoprotein" evidence="9">
    <location>
        <begin position="21"/>
        <end position="292"/>
    </location>
</feature>
<evidence type="ECO:0000256" key="3">
    <source>
        <dbReference type="ARBA" id="ARBA00023136"/>
    </source>
</evidence>
<evidence type="ECO:0000256" key="6">
    <source>
        <dbReference type="PIRNR" id="PIRNR002854"/>
    </source>
</evidence>
<keyword evidence="11" id="KW-1185">Reference proteome</keyword>
<comment type="caution">
    <text evidence="10">The sequence shown here is derived from an EMBL/GenBank/DDBJ whole genome shotgun (WGS) entry which is preliminary data.</text>
</comment>
<comment type="similarity">
    <text evidence="6">Belongs to the nlpA lipoprotein family.</text>
</comment>
<dbReference type="PANTHER" id="PTHR30429:SF0">
    <property type="entry name" value="METHIONINE-BINDING LIPOPROTEIN METQ"/>
    <property type="match status" value="1"/>
</dbReference>
<keyword evidence="4" id="KW-0564">Palmitate</keyword>
<evidence type="ECO:0000256" key="7">
    <source>
        <dbReference type="PIRSR" id="PIRSR002854-1"/>
    </source>
</evidence>
<dbReference type="InterPro" id="IPR004872">
    <property type="entry name" value="Lipoprotein_NlpA"/>
</dbReference>
<evidence type="ECO:0000313" key="10">
    <source>
        <dbReference type="EMBL" id="NEY72122.1"/>
    </source>
</evidence>
<dbReference type="PANTHER" id="PTHR30429">
    <property type="entry name" value="D-METHIONINE-BINDING LIPOPROTEIN METQ"/>
    <property type="match status" value="1"/>
</dbReference>
<keyword evidence="5 6" id="KW-0449">Lipoprotein</keyword>
<dbReference type="AlphaFoldDB" id="A0A6M0Q707"/>
<feature type="lipid moiety-binding region" description="S-diacylglycerol cysteine" evidence="7">
    <location>
        <position position="19"/>
    </location>
</feature>
<dbReference type="SUPFAM" id="SSF53850">
    <property type="entry name" value="Periplasmic binding protein-like II"/>
    <property type="match status" value="1"/>
</dbReference>
<dbReference type="Pfam" id="PF03180">
    <property type="entry name" value="Lipoprotein_9"/>
    <property type="match status" value="1"/>
</dbReference>
<protein>
    <recommendedName>
        <fullName evidence="6">Lipoprotein</fullName>
    </recommendedName>
</protein>
<evidence type="ECO:0000256" key="5">
    <source>
        <dbReference type="ARBA" id="ARBA00023288"/>
    </source>
</evidence>
<dbReference type="CDD" id="cd13597">
    <property type="entry name" value="PBP2_lipoprotein_Tp32"/>
    <property type="match status" value="1"/>
</dbReference>
<feature type="region of interest" description="Disordered" evidence="8">
    <location>
        <begin position="23"/>
        <end position="45"/>
    </location>
</feature>
<feature type="signal peptide" evidence="9">
    <location>
        <begin position="1"/>
        <end position="20"/>
    </location>
</feature>
<dbReference type="PROSITE" id="PS51257">
    <property type="entry name" value="PROKAR_LIPOPROTEIN"/>
    <property type="match status" value="1"/>
</dbReference>
<organism evidence="10 11">
    <name type="scientific">Bacillus mesophilus</name>
    <dbReference type="NCBI Taxonomy" id="1808955"/>
    <lineage>
        <taxon>Bacteria</taxon>
        <taxon>Bacillati</taxon>
        <taxon>Bacillota</taxon>
        <taxon>Bacilli</taxon>
        <taxon>Bacillales</taxon>
        <taxon>Bacillaceae</taxon>
        <taxon>Bacillus</taxon>
    </lineage>
</organism>
<evidence type="ECO:0000313" key="11">
    <source>
        <dbReference type="Proteomes" id="UP000481043"/>
    </source>
</evidence>